<dbReference type="NCBIfam" id="NF006931">
    <property type="entry name" value="PRK09416.1"/>
    <property type="match status" value="1"/>
</dbReference>
<comment type="caution">
    <text evidence="2">The sequence shown here is derived from an EMBL/GenBank/DDBJ whole genome shotgun (WGS) entry which is preliminary data.</text>
</comment>
<dbReference type="InterPro" id="IPR036390">
    <property type="entry name" value="WH_DNA-bd_sf"/>
</dbReference>
<dbReference type="EMBL" id="PDOF01000001">
    <property type="protein sequence ID" value="PYZ97631.1"/>
    <property type="molecule type" value="Genomic_DNA"/>
</dbReference>
<sequence length="145" mass="16602">MMKDPIQNVKSAMTNQVFKNLSFSKKRRQSVNDAIREKKQISGLASWPEDTLAALLNAVKDEAQDGYAISSILFRKQDRTFETKEGELYTLLHLLENKEILRSHWKNDRKYYALTAKGKKYLAASADQSAVDRPVLRKLIEEAAL</sequence>
<feature type="domain" description="Transcription regulator PadR N-terminal" evidence="1">
    <location>
        <begin position="55"/>
        <end position="123"/>
    </location>
</feature>
<evidence type="ECO:0000313" key="2">
    <source>
        <dbReference type="EMBL" id="PYZ97631.1"/>
    </source>
</evidence>
<dbReference type="Pfam" id="PF03551">
    <property type="entry name" value="PadR"/>
    <property type="match status" value="1"/>
</dbReference>
<dbReference type="InterPro" id="IPR052509">
    <property type="entry name" value="Metal_resp_DNA-bind_regulator"/>
</dbReference>
<proteinExistence type="predicted"/>
<gene>
    <name evidence="2" type="ORF">CR205_03285</name>
</gene>
<dbReference type="Gene3D" id="1.10.10.10">
    <property type="entry name" value="Winged helix-like DNA-binding domain superfamily/Winged helix DNA-binding domain"/>
    <property type="match status" value="1"/>
</dbReference>
<protein>
    <recommendedName>
        <fullName evidence="1">Transcription regulator PadR N-terminal domain-containing protein</fullName>
    </recommendedName>
</protein>
<evidence type="ECO:0000313" key="3">
    <source>
        <dbReference type="Proteomes" id="UP000248066"/>
    </source>
</evidence>
<name>A0A2W0H9N0_9BACI</name>
<dbReference type="PANTHER" id="PTHR33169">
    <property type="entry name" value="PADR-FAMILY TRANSCRIPTIONAL REGULATOR"/>
    <property type="match status" value="1"/>
</dbReference>
<organism evidence="2 3">
    <name type="scientific">Alteribacter lacisalsi</name>
    <dbReference type="NCBI Taxonomy" id="2045244"/>
    <lineage>
        <taxon>Bacteria</taxon>
        <taxon>Bacillati</taxon>
        <taxon>Bacillota</taxon>
        <taxon>Bacilli</taxon>
        <taxon>Bacillales</taxon>
        <taxon>Bacillaceae</taxon>
        <taxon>Alteribacter</taxon>
    </lineage>
</organism>
<dbReference type="AlphaFoldDB" id="A0A2W0H9N0"/>
<reference evidence="2 3" key="1">
    <citation type="submission" date="2017-10" db="EMBL/GenBank/DDBJ databases">
        <title>Bacillus sp. nov., a halophilic bacterium isolated from a Yangshapao Lake.</title>
        <authorList>
            <person name="Wang H."/>
        </authorList>
    </citation>
    <scope>NUCLEOTIDE SEQUENCE [LARGE SCALE GENOMIC DNA]</scope>
    <source>
        <strain evidence="2 3">YSP-3</strain>
    </source>
</reference>
<keyword evidence="3" id="KW-1185">Reference proteome</keyword>
<dbReference type="Proteomes" id="UP000248066">
    <property type="component" value="Unassembled WGS sequence"/>
</dbReference>
<dbReference type="SUPFAM" id="SSF46785">
    <property type="entry name" value="Winged helix' DNA-binding domain"/>
    <property type="match status" value="1"/>
</dbReference>
<dbReference type="PANTHER" id="PTHR33169:SF14">
    <property type="entry name" value="TRANSCRIPTIONAL REGULATOR RV3488"/>
    <property type="match status" value="1"/>
</dbReference>
<evidence type="ECO:0000259" key="1">
    <source>
        <dbReference type="Pfam" id="PF03551"/>
    </source>
</evidence>
<accession>A0A2W0H9N0</accession>
<dbReference type="InterPro" id="IPR005149">
    <property type="entry name" value="Tscrpt_reg_PadR_N"/>
</dbReference>
<dbReference type="InterPro" id="IPR036388">
    <property type="entry name" value="WH-like_DNA-bd_sf"/>
</dbReference>